<organism evidence="1 2">
    <name type="scientific">Roseibium alexandrii (strain DSM 17067 / NCIMB 14079 / DFL-11)</name>
    <name type="common">Labrenzia alexandrii</name>
    <dbReference type="NCBI Taxonomy" id="244592"/>
    <lineage>
        <taxon>Bacteria</taxon>
        <taxon>Pseudomonadati</taxon>
        <taxon>Pseudomonadota</taxon>
        <taxon>Alphaproteobacteria</taxon>
        <taxon>Hyphomicrobiales</taxon>
        <taxon>Stappiaceae</taxon>
        <taxon>Roseibium</taxon>
    </lineage>
</organism>
<dbReference type="RefSeq" id="WP_008195545.1">
    <property type="nucleotide sequence ID" value="NZ_CM011002.1"/>
</dbReference>
<evidence type="ECO:0000313" key="2">
    <source>
        <dbReference type="Proteomes" id="UP000004703"/>
    </source>
</evidence>
<accession>A0A5E8H2S5</accession>
<gene>
    <name evidence="1" type="ORF">SADFL11_4033</name>
</gene>
<reference evidence="1 2" key="2">
    <citation type="submission" date="2013-04" db="EMBL/GenBank/DDBJ databases">
        <authorList>
            <person name="Fiebig A."/>
            <person name="Pradella S."/>
            <person name="Wagner-Doebler I."/>
        </authorList>
    </citation>
    <scope>NUCLEOTIDE SEQUENCE [LARGE SCALE GENOMIC DNA]</scope>
    <source>
        <strain evidence="2">DSM 17067 / NCIMB 14079 / DFL-11</strain>
    </source>
</reference>
<sequence>MEEHHTSGRSAPHAAPDGLSLYEVEADFLLEDLIDECRSLGREGHPALARLADALEEVHTHLEGASIEDLTAQAERTALMAVSEDLIVLLAELENLRDLRA</sequence>
<dbReference type="Proteomes" id="UP000004703">
    <property type="component" value="Chromosome"/>
</dbReference>
<protein>
    <submittedName>
        <fullName evidence="1">Uncharacterized protein</fullName>
    </submittedName>
</protein>
<proteinExistence type="predicted"/>
<evidence type="ECO:0000313" key="1">
    <source>
        <dbReference type="EMBL" id="EEE46744.1"/>
    </source>
</evidence>
<dbReference type="EMBL" id="ACCU02000002">
    <property type="protein sequence ID" value="EEE46744.1"/>
    <property type="molecule type" value="Genomic_DNA"/>
</dbReference>
<reference evidence="1 2" key="1">
    <citation type="submission" date="2008-01" db="EMBL/GenBank/DDBJ databases">
        <authorList>
            <person name="Wagner-Dobler I."/>
            <person name="Ferriera S."/>
            <person name="Johnson J."/>
            <person name="Kravitz S."/>
            <person name="Beeson K."/>
            <person name="Sutton G."/>
            <person name="Rogers Y.-H."/>
            <person name="Friedman R."/>
            <person name="Frazier M."/>
            <person name="Venter J.C."/>
        </authorList>
    </citation>
    <scope>NUCLEOTIDE SEQUENCE [LARGE SCALE GENOMIC DNA]</scope>
    <source>
        <strain evidence="2">DSM 17067 / NCIMB 14079 / DFL-11</strain>
    </source>
</reference>
<comment type="caution">
    <text evidence="1">The sequence shown here is derived from an EMBL/GenBank/DDBJ whole genome shotgun (WGS) entry which is preliminary data.</text>
</comment>
<dbReference type="AlphaFoldDB" id="A0A5E8H2S5"/>
<name>A0A5E8H2S5_ROSAD</name>